<dbReference type="AlphaFoldDB" id="X1Q5L7"/>
<sequence length="158" mass="17680">PWISIAEAILGNGDKAFDYYLRICPSTKEEIIETYRCEPYSYAQMIAGRDAPTYGEAKNSWLTGTAAWSFVAISQAILGIKPDYQGLLIDPCIPKNWKGYRVIRLFRGVKYYITVKNPDGVSKGVKHLLINGKSIEGNLVPYNKEDKEVEVTVILGSN</sequence>
<reference evidence="4" key="1">
    <citation type="journal article" date="2014" name="Front. Microbiol.">
        <title>High frequency of phylogenetically diverse reductive dehalogenase-homologous genes in deep subseafloor sedimentary metagenomes.</title>
        <authorList>
            <person name="Kawai M."/>
            <person name="Futagami T."/>
            <person name="Toyoda A."/>
            <person name="Takaki Y."/>
            <person name="Nishi S."/>
            <person name="Hori S."/>
            <person name="Arai W."/>
            <person name="Tsubouchi T."/>
            <person name="Morono Y."/>
            <person name="Uchiyama I."/>
            <person name="Ito T."/>
            <person name="Fujiyama A."/>
            <person name="Inagaki F."/>
            <person name="Takami H."/>
        </authorList>
    </citation>
    <scope>NUCLEOTIDE SEQUENCE</scope>
    <source>
        <strain evidence="4">Expedition CK06-06</strain>
    </source>
</reference>
<dbReference type="PANTHER" id="PTHR37469:SF2">
    <property type="entry name" value="CELLOBIONIC ACID PHOSPHORYLASE"/>
    <property type="match status" value="1"/>
</dbReference>
<feature type="non-terminal residue" evidence="4">
    <location>
        <position position="1"/>
    </location>
</feature>
<keyword evidence="1" id="KW-0328">Glycosyltransferase</keyword>
<dbReference type="SUPFAM" id="SSF48208">
    <property type="entry name" value="Six-hairpin glycosidases"/>
    <property type="match status" value="1"/>
</dbReference>
<dbReference type="EMBL" id="BARV01031518">
    <property type="protein sequence ID" value="GAI38549.1"/>
    <property type="molecule type" value="Genomic_DNA"/>
</dbReference>
<dbReference type="GO" id="GO:0005975">
    <property type="term" value="P:carbohydrate metabolic process"/>
    <property type="evidence" value="ECO:0007669"/>
    <property type="project" value="InterPro"/>
</dbReference>
<dbReference type="Gene3D" id="2.60.420.10">
    <property type="entry name" value="Maltose phosphorylase, domain 3"/>
    <property type="match status" value="1"/>
</dbReference>
<dbReference type="Gene3D" id="1.50.10.10">
    <property type="match status" value="1"/>
</dbReference>
<dbReference type="Pfam" id="PF17167">
    <property type="entry name" value="Glyco_hydro_94"/>
    <property type="match status" value="1"/>
</dbReference>
<name>X1Q5L7_9ZZZZ</name>
<organism evidence="4">
    <name type="scientific">marine sediment metagenome</name>
    <dbReference type="NCBI Taxonomy" id="412755"/>
    <lineage>
        <taxon>unclassified sequences</taxon>
        <taxon>metagenomes</taxon>
        <taxon>ecological metagenomes</taxon>
    </lineage>
</organism>
<evidence type="ECO:0000256" key="2">
    <source>
        <dbReference type="ARBA" id="ARBA00022679"/>
    </source>
</evidence>
<dbReference type="InterPro" id="IPR008928">
    <property type="entry name" value="6-hairpin_glycosidase_sf"/>
</dbReference>
<keyword evidence="2" id="KW-0808">Transferase</keyword>
<comment type="caution">
    <text evidence="4">The sequence shown here is derived from an EMBL/GenBank/DDBJ whole genome shotgun (WGS) entry which is preliminary data.</text>
</comment>
<feature type="domain" description="Glycosyl hydrolase 94 catalytic" evidence="3">
    <location>
        <begin position="1"/>
        <end position="79"/>
    </location>
</feature>
<dbReference type="InterPro" id="IPR033432">
    <property type="entry name" value="GH94_catalytic"/>
</dbReference>
<protein>
    <recommendedName>
        <fullName evidence="3">Glycosyl hydrolase 94 catalytic domain-containing protein</fullName>
    </recommendedName>
</protein>
<dbReference type="InterPro" id="IPR012341">
    <property type="entry name" value="6hp_glycosidase-like_sf"/>
</dbReference>
<evidence type="ECO:0000256" key="1">
    <source>
        <dbReference type="ARBA" id="ARBA00022676"/>
    </source>
</evidence>
<evidence type="ECO:0000259" key="3">
    <source>
        <dbReference type="Pfam" id="PF17167"/>
    </source>
</evidence>
<proteinExistence type="predicted"/>
<evidence type="ECO:0000313" key="4">
    <source>
        <dbReference type="EMBL" id="GAI38549.1"/>
    </source>
</evidence>
<dbReference type="GO" id="GO:0016757">
    <property type="term" value="F:glycosyltransferase activity"/>
    <property type="evidence" value="ECO:0007669"/>
    <property type="project" value="UniProtKB-KW"/>
</dbReference>
<dbReference type="InterPro" id="IPR052047">
    <property type="entry name" value="GH94_Enzymes"/>
</dbReference>
<accession>X1Q5L7</accession>
<gene>
    <name evidence="4" type="ORF">S06H3_49856</name>
</gene>
<dbReference type="PANTHER" id="PTHR37469">
    <property type="entry name" value="CELLOBIONIC ACID PHOSPHORYLASE-RELATED"/>
    <property type="match status" value="1"/>
</dbReference>